<dbReference type="AlphaFoldDB" id="A0A8S9RGA7"/>
<protein>
    <submittedName>
        <fullName evidence="1">Uncharacterized protein</fullName>
    </submittedName>
</protein>
<dbReference type="EMBL" id="QGKX02000095">
    <property type="protein sequence ID" value="KAF3572078.1"/>
    <property type="molecule type" value="Genomic_DNA"/>
</dbReference>
<comment type="caution">
    <text evidence="1">The sequence shown here is derived from an EMBL/GenBank/DDBJ whole genome shotgun (WGS) entry which is preliminary data.</text>
</comment>
<proteinExistence type="predicted"/>
<evidence type="ECO:0000313" key="2">
    <source>
        <dbReference type="Proteomes" id="UP000712600"/>
    </source>
</evidence>
<accession>A0A8S9RGA7</accession>
<organism evidence="1 2">
    <name type="scientific">Brassica cretica</name>
    <name type="common">Mustard</name>
    <dbReference type="NCBI Taxonomy" id="69181"/>
    <lineage>
        <taxon>Eukaryota</taxon>
        <taxon>Viridiplantae</taxon>
        <taxon>Streptophyta</taxon>
        <taxon>Embryophyta</taxon>
        <taxon>Tracheophyta</taxon>
        <taxon>Spermatophyta</taxon>
        <taxon>Magnoliopsida</taxon>
        <taxon>eudicotyledons</taxon>
        <taxon>Gunneridae</taxon>
        <taxon>Pentapetalae</taxon>
        <taxon>rosids</taxon>
        <taxon>malvids</taxon>
        <taxon>Brassicales</taxon>
        <taxon>Brassicaceae</taxon>
        <taxon>Brassiceae</taxon>
        <taxon>Brassica</taxon>
    </lineage>
</organism>
<gene>
    <name evidence="1" type="ORF">F2Q69_00060708</name>
</gene>
<reference evidence="1" key="1">
    <citation type="submission" date="2019-12" db="EMBL/GenBank/DDBJ databases">
        <title>Genome sequencing and annotation of Brassica cretica.</title>
        <authorList>
            <person name="Studholme D.J."/>
            <person name="Sarris P."/>
        </authorList>
    </citation>
    <scope>NUCLEOTIDE SEQUENCE</scope>
    <source>
        <strain evidence="1">PFS-109/04</strain>
        <tissue evidence="1">Leaf</tissue>
    </source>
</reference>
<dbReference type="Proteomes" id="UP000712600">
    <property type="component" value="Unassembled WGS sequence"/>
</dbReference>
<sequence>MVQLIYTRAGMAAGCARRTESWSTRDVPERGDAARSGGRSVRLQLELTWSELVLWGDEAARQI</sequence>
<evidence type="ECO:0000313" key="1">
    <source>
        <dbReference type="EMBL" id="KAF3572078.1"/>
    </source>
</evidence>
<name>A0A8S9RGA7_BRACR</name>